<evidence type="ECO:0008006" key="3">
    <source>
        <dbReference type="Google" id="ProtNLM"/>
    </source>
</evidence>
<gene>
    <name evidence="1" type="ORF">NDK43_12275</name>
</gene>
<dbReference type="SUPFAM" id="SSF53474">
    <property type="entry name" value="alpha/beta-Hydrolases"/>
    <property type="match status" value="1"/>
</dbReference>
<organism evidence="1 2">
    <name type="scientific">Neobacillus pocheonensis</name>
    <dbReference type="NCBI Taxonomy" id="363869"/>
    <lineage>
        <taxon>Bacteria</taxon>
        <taxon>Bacillati</taxon>
        <taxon>Bacillota</taxon>
        <taxon>Bacilli</taxon>
        <taxon>Bacillales</taxon>
        <taxon>Bacillaceae</taxon>
        <taxon>Neobacillus</taxon>
    </lineage>
</organism>
<evidence type="ECO:0000313" key="2">
    <source>
        <dbReference type="Proteomes" id="UP001523262"/>
    </source>
</evidence>
<name>A0ABT0W9K8_9BACI</name>
<dbReference type="Gene3D" id="3.40.50.1820">
    <property type="entry name" value="alpha/beta hydrolase"/>
    <property type="match status" value="1"/>
</dbReference>
<dbReference type="InterPro" id="IPR029058">
    <property type="entry name" value="AB_hydrolase_fold"/>
</dbReference>
<dbReference type="PANTHER" id="PTHR43265:SF1">
    <property type="entry name" value="ESTERASE ESTD"/>
    <property type="match status" value="1"/>
</dbReference>
<dbReference type="PANTHER" id="PTHR43265">
    <property type="entry name" value="ESTERASE ESTD"/>
    <property type="match status" value="1"/>
</dbReference>
<keyword evidence="2" id="KW-1185">Reference proteome</keyword>
<evidence type="ECO:0000313" key="1">
    <source>
        <dbReference type="EMBL" id="MCM2533022.1"/>
    </source>
</evidence>
<reference evidence="1 2" key="1">
    <citation type="submission" date="2022-06" db="EMBL/GenBank/DDBJ databases">
        <authorList>
            <person name="Jeon C.O."/>
        </authorList>
    </citation>
    <scope>NUCLEOTIDE SEQUENCE [LARGE SCALE GENOMIC DNA]</scope>
    <source>
        <strain evidence="1 2">KCTC 13943</strain>
    </source>
</reference>
<dbReference type="EMBL" id="JAMQCR010000001">
    <property type="protein sequence ID" value="MCM2533022.1"/>
    <property type="molecule type" value="Genomic_DNA"/>
</dbReference>
<proteinExistence type="predicted"/>
<accession>A0ABT0W9K8</accession>
<protein>
    <recommendedName>
        <fullName evidence="3">Alpha/beta hydrolase</fullName>
    </recommendedName>
</protein>
<dbReference type="InterPro" id="IPR053145">
    <property type="entry name" value="AB_hydrolase_Est10"/>
</dbReference>
<sequence>MADEKIVLGAETKYPLNGILTFPNETNGLFPTVVLVHGSGPSNMDEKIGNNYPFKDLAEGLSEKGIAVLRYDKRTLVY</sequence>
<dbReference type="Proteomes" id="UP001523262">
    <property type="component" value="Unassembled WGS sequence"/>
</dbReference>
<comment type="caution">
    <text evidence="1">The sequence shown here is derived from an EMBL/GenBank/DDBJ whole genome shotgun (WGS) entry which is preliminary data.</text>
</comment>